<dbReference type="Gene3D" id="3.20.80.10">
    <property type="entry name" value="Regulatory factor, effector binding domain"/>
    <property type="match status" value="1"/>
</dbReference>
<evidence type="ECO:0000313" key="1">
    <source>
        <dbReference type="EMBL" id="MFC0207565.1"/>
    </source>
</evidence>
<dbReference type="InterPro" id="IPR011256">
    <property type="entry name" value="Reg_factor_effector_dom_sf"/>
</dbReference>
<gene>
    <name evidence="1" type="ORF">ACFFJ2_04020</name>
</gene>
<evidence type="ECO:0000313" key="2">
    <source>
        <dbReference type="Proteomes" id="UP001589755"/>
    </source>
</evidence>
<proteinExistence type="predicted"/>
<comment type="caution">
    <text evidence="1">The sequence shown here is derived from an EMBL/GenBank/DDBJ whole genome shotgun (WGS) entry which is preliminary data.</text>
</comment>
<accession>A0ABV6D4J2</accession>
<dbReference type="EMBL" id="JBHLXD010000004">
    <property type="protein sequence ID" value="MFC0207565.1"/>
    <property type="molecule type" value="Genomic_DNA"/>
</dbReference>
<protein>
    <recommendedName>
        <fullName evidence="3">GyrI-like small molecule binding domain-containing protein</fullName>
    </recommendedName>
</protein>
<dbReference type="RefSeq" id="WP_261519179.1">
    <property type="nucleotide sequence ID" value="NZ_JAODNW010000003.1"/>
</dbReference>
<reference evidence="1 2" key="1">
    <citation type="submission" date="2024-09" db="EMBL/GenBank/DDBJ databases">
        <authorList>
            <person name="Sun Q."/>
            <person name="Mori K."/>
        </authorList>
    </citation>
    <scope>NUCLEOTIDE SEQUENCE [LARGE SCALE GENOMIC DNA]</scope>
    <source>
        <strain evidence="1 2">CCM 8543</strain>
    </source>
</reference>
<keyword evidence="2" id="KW-1185">Reference proteome</keyword>
<name>A0ABV6D4J2_9HYPH</name>
<dbReference type="Proteomes" id="UP001589755">
    <property type="component" value="Unassembled WGS sequence"/>
</dbReference>
<organism evidence="1 2">
    <name type="scientific">Chelativorans intermedius</name>
    <dbReference type="NCBI Taxonomy" id="515947"/>
    <lineage>
        <taxon>Bacteria</taxon>
        <taxon>Pseudomonadati</taxon>
        <taxon>Pseudomonadota</taxon>
        <taxon>Alphaproteobacteria</taxon>
        <taxon>Hyphomicrobiales</taxon>
        <taxon>Phyllobacteriaceae</taxon>
        <taxon>Chelativorans</taxon>
    </lineage>
</organism>
<evidence type="ECO:0008006" key="3">
    <source>
        <dbReference type="Google" id="ProtNLM"/>
    </source>
</evidence>
<sequence>METIATTQLRHFPAQTVLSRIGRVTVAGLDAFIEESIAMLGREAAAAGMAPDAAPVVLYHGDVDDARDGPVEVCLPVPSKPVAGIRQLPAITALVAQARGEACDFPAILSVYGAIMDRIAEEGLVPDGPGREIHHQEDGERRILVAMPIASPDRSA</sequence>